<keyword evidence="2" id="KW-1185">Reference proteome</keyword>
<dbReference type="EMBL" id="GL945488">
    <property type="protein sequence ID" value="EGN94246.1"/>
    <property type="molecule type" value="Genomic_DNA"/>
</dbReference>
<sequence length="54" mass="6012">MIIDIEEKRGENTADWALEEGLEEISDEEEDLEMTEDEGIPAFDNSLALARASA</sequence>
<dbReference type="InParanoid" id="F8QBN5"/>
<name>F8QBN5_SERL3</name>
<dbReference type="Proteomes" id="UP000008063">
    <property type="component" value="Unassembled WGS sequence"/>
</dbReference>
<dbReference type="AlphaFoldDB" id="F8QBN5"/>
<evidence type="ECO:0000313" key="2">
    <source>
        <dbReference type="Proteomes" id="UP000008063"/>
    </source>
</evidence>
<gene>
    <name evidence="1" type="ORF">SERLA73DRAFT_77672</name>
</gene>
<organism evidence="2">
    <name type="scientific">Serpula lacrymans var. lacrymans (strain S7.3)</name>
    <name type="common">Dry rot fungus</name>
    <dbReference type="NCBI Taxonomy" id="936435"/>
    <lineage>
        <taxon>Eukaryota</taxon>
        <taxon>Fungi</taxon>
        <taxon>Dikarya</taxon>
        <taxon>Basidiomycota</taxon>
        <taxon>Agaricomycotina</taxon>
        <taxon>Agaricomycetes</taxon>
        <taxon>Agaricomycetidae</taxon>
        <taxon>Boletales</taxon>
        <taxon>Coniophorineae</taxon>
        <taxon>Serpulaceae</taxon>
        <taxon>Serpula</taxon>
    </lineage>
</organism>
<proteinExistence type="predicted"/>
<evidence type="ECO:0000313" key="1">
    <source>
        <dbReference type="EMBL" id="EGN94246.1"/>
    </source>
</evidence>
<accession>F8QBN5</accession>
<reference evidence="2" key="1">
    <citation type="journal article" date="2011" name="Science">
        <title>The plant cell wall-decomposing machinery underlies the functional diversity of forest fungi.</title>
        <authorList>
            <person name="Eastwood D.C."/>
            <person name="Floudas D."/>
            <person name="Binder M."/>
            <person name="Majcherczyk A."/>
            <person name="Schneider P."/>
            <person name="Aerts A."/>
            <person name="Asiegbu F.O."/>
            <person name="Baker S.E."/>
            <person name="Barry K."/>
            <person name="Bendiksby M."/>
            <person name="Blumentritt M."/>
            <person name="Coutinho P.M."/>
            <person name="Cullen D."/>
            <person name="de Vries R.P."/>
            <person name="Gathman A."/>
            <person name="Goodell B."/>
            <person name="Henrissat B."/>
            <person name="Ihrmark K."/>
            <person name="Kauserud H."/>
            <person name="Kohler A."/>
            <person name="LaButti K."/>
            <person name="Lapidus A."/>
            <person name="Lavin J.L."/>
            <person name="Lee Y.-H."/>
            <person name="Lindquist E."/>
            <person name="Lilly W."/>
            <person name="Lucas S."/>
            <person name="Morin E."/>
            <person name="Murat C."/>
            <person name="Oguiza J.A."/>
            <person name="Park J."/>
            <person name="Pisabarro A.G."/>
            <person name="Riley R."/>
            <person name="Rosling A."/>
            <person name="Salamov A."/>
            <person name="Schmidt O."/>
            <person name="Schmutz J."/>
            <person name="Skrede I."/>
            <person name="Stenlid J."/>
            <person name="Wiebenga A."/>
            <person name="Xie X."/>
            <person name="Kuees U."/>
            <person name="Hibbett D.S."/>
            <person name="Hoffmeister D."/>
            <person name="Hoegberg N."/>
            <person name="Martin F."/>
            <person name="Grigoriev I.V."/>
            <person name="Watkinson S.C."/>
        </authorList>
    </citation>
    <scope>NUCLEOTIDE SEQUENCE [LARGE SCALE GENOMIC DNA]</scope>
    <source>
        <strain evidence="2">strain S7.3</strain>
    </source>
</reference>
<protein>
    <submittedName>
        <fullName evidence="1">Uncharacterized protein</fullName>
    </submittedName>
</protein>
<dbReference type="HOGENOM" id="CLU_3051831_0_0_1"/>